<organism evidence="5 6">
    <name type="scientific">Myxozyma melibiosi</name>
    <dbReference type="NCBI Taxonomy" id="54550"/>
    <lineage>
        <taxon>Eukaryota</taxon>
        <taxon>Fungi</taxon>
        <taxon>Dikarya</taxon>
        <taxon>Ascomycota</taxon>
        <taxon>Saccharomycotina</taxon>
        <taxon>Lipomycetes</taxon>
        <taxon>Lipomycetales</taxon>
        <taxon>Lipomycetaceae</taxon>
        <taxon>Myxozyma</taxon>
    </lineage>
</organism>
<dbReference type="Gene3D" id="1.20.5.490">
    <property type="entry name" value="Single helix bin"/>
    <property type="match status" value="1"/>
</dbReference>
<dbReference type="InterPro" id="IPR025712">
    <property type="entry name" value="Nup54_alpha-helical_dom"/>
</dbReference>
<name>A0ABR1F6R6_9ASCO</name>
<gene>
    <name evidence="5" type="ORF">BZA70DRAFT_225323</name>
</gene>
<dbReference type="Pfam" id="PF13874">
    <property type="entry name" value="Nup54"/>
    <property type="match status" value="1"/>
</dbReference>
<evidence type="ECO:0000259" key="4">
    <source>
        <dbReference type="Pfam" id="PF13874"/>
    </source>
</evidence>
<evidence type="ECO:0000256" key="3">
    <source>
        <dbReference type="ARBA" id="ARBA00023242"/>
    </source>
</evidence>
<accession>A0ABR1F6R6</accession>
<evidence type="ECO:0000256" key="1">
    <source>
        <dbReference type="ARBA" id="ARBA00004123"/>
    </source>
</evidence>
<proteinExistence type="predicted"/>
<dbReference type="RefSeq" id="XP_064767826.1">
    <property type="nucleotide sequence ID" value="XM_064910211.1"/>
</dbReference>
<keyword evidence="3" id="KW-0539">Nucleus</keyword>
<comment type="caution">
    <text evidence="5">The sequence shown here is derived from an EMBL/GenBank/DDBJ whole genome shotgun (WGS) entry which is preliminary data.</text>
</comment>
<comment type="subcellular location">
    <subcellularLocation>
        <location evidence="1">Nucleus</location>
    </subcellularLocation>
</comment>
<dbReference type="EMBL" id="JBBJBU010000007">
    <property type="protein sequence ID" value="KAK7204793.1"/>
    <property type="molecule type" value="Genomic_DNA"/>
</dbReference>
<evidence type="ECO:0000313" key="6">
    <source>
        <dbReference type="Proteomes" id="UP001498771"/>
    </source>
</evidence>
<dbReference type="GeneID" id="90035723"/>
<feature type="non-terminal residue" evidence="5">
    <location>
        <position position="1"/>
    </location>
</feature>
<keyword evidence="2" id="KW-0813">Transport</keyword>
<dbReference type="Proteomes" id="UP001498771">
    <property type="component" value="Unassembled WGS sequence"/>
</dbReference>
<dbReference type="PANTHER" id="PTHR13000:SF0">
    <property type="entry name" value="NUCLEOPORIN P54"/>
    <property type="match status" value="1"/>
</dbReference>
<reference evidence="5 6" key="1">
    <citation type="submission" date="2024-03" db="EMBL/GenBank/DDBJ databases">
        <title>Genome-scale model development and genomic sequencing of the oleaginous clade Lipomyces.</title>
        <authorList>
            <consortium name="Lawrence Berkeley National Laboratory"/>
            <person name="Czajka J.J."/>
            <person name="Han Y."/>
            <person name="Kim J."/>
            <person name="Mondo S.J."/>
            <person name="Hofstad B.A."/>
            <person name="Robles A."/>
            <person name="Haridas S."/>
            <person name="Riley R."/>
            <person name="LaButti K."/>
            <person name="Pangilinan J."/>
            <person name="Andreopoulos W."/>
            <person name="Lipzen A."/>
            <person name="Yan J."/>
            <person name="Wang M."/>
            <person name="Ng V."/>
            <person name="Grigoriev I.V."/>
            <person name="Spatafora J.W."/>
            <person name="Magnuson J.K."/>
            <person name="Baker S.E."/>
            <person name="Pomraning K.R."/>
        </authorList>
    </citation>
    <scope>NUCLEOTIDE SEQUENCE [LARGE SCALE GENOMIC DNA]</scope>
    <source>
        <strain evidence="5 6">Phaff 52-87</strain>
    </source>
</reference>
<evidence type="ECO:0000313" key="5">
    <source>
        <dbReference type="EMBL" id="KAK7204793.1"/>
    </source>
</evidence>
<evidence type="ECO:0000256" key="2">
    <source>
        <dbReference type="ARBA" id="ARBA00022448"/>
    </source>
</evidence>
<feature type="domain" description="Nucleoporin Nup54 alpha-helical" evidence="4">
    <location>
        <begin position="44"/>
        <end position="181"/>
    </location>
</feature>
<feature type="non-terminal residue" evidence="5">
    <location>
        <position position="239"/>
    </location>
</feature>
<keyword evidence="6" id="KW-1185">Reference proteome</keyword>
<sequence>AMAPSIPDQLSRIKNSWDPTSPECAFQYYFYNKVPPEQAALYGKPPTHDQQRWDNAIANRPDSSSVPVLAVGFTDLQKRVSVQEQQVIAYRTRMHEINQKLTELITRHDLYTTVRVAEIKARHAALAHRTMSLAAKIQVLKSRGYALRPDEEILKRKLEELTRNLEDPAVFGKINEVWARMTVVRERIKILNEQARQTGEQWENTVDWEKDDDQLEKLAKILRGQQTGLIYLADILRSD</sequence>
<protein>
    <submittedName>
        <fullName evidence="5">Nucleoporin complex subunit 54-domain-containing protein</fullName>
    </submittedName>
</protein>
<dbReference type="PANTHER" id="PTHR13000">
    <property type="entry name" value="NUCLEOPORIN P54"/>
    <property type="match status" value="1"/>
</dbReference>
<dbReference type="InterPro" id="IPR024864">
    <property type="entry name" value="Nup54/Nup57/Nup44"/>
</dbReference>